<reference evidence="1 2" key="1">
    <citation type="journal article" date="2023" name="Sci. Data">
        <title>Genome assembly of the Korean intertidal mud-creeper Batillaria attramentaria.</title>
        <authorList>
            <person name="Patra A.K."/>
            <person name="Ho P.T."/>
            <person name="Jun S."/>
            <person name="Lee S.J."/>
            <person name="Kim Y."/>
            <person name="Won Y.J."/>
        </authorList>
    </citation>
    <scope>NUCLEOTIDE SEQUENCE [LARGE SCALE GENOMIC DNA]</scope>
    <source>
        <strain evidence="1">Wonlab-2016</strain>
    </source>
</reference>
<accession>A0ABD0K195</accession>
<comment type="caution">
    <text evidence="1">The sequence shown here is derived from an EMBL/GenBank/DDBJ whole genome shotgun (WGS) entry which is preliminary data.</text>
</comment>
<evidence type="ECO:0000313" key="1">
    <source>
        <dbReference type="EMBL" id="KAK7480954.1"/>
    </source>
</evidence>
<sequence>MSASIRNIHKSPPCYLTSSNVLPLQRFFRSIMADPQSHQGIPKCIATRTVVRMLKFVPFKSPFHTRAYSRGPRIDFEKNTKSEKLWQNLHYEQYTRQHWPVPSRLQSVFTCSCPLLSTIVAVAPACVFLWAWKADLAPTLAVRTTWSASGVLLRARAHSGGTSC</sequence>
<dbReference type="EMBL" id="JACVVK020000270">
    <property type="protein sequence ID" value="KAK7480954.1"/>
    <property type="molecule type" value="Genomic_DNA"/>
</dbReference>
<protein>
    <submittedName>
        <fullName evidence="1">Uncharacterized protein</fullName>
    </submittedName>
</protein>
<keyword evidence="2" id="KW-1185">Reference proteome</keyword>
<proteinExistence type="predicted"/>
<evidence type="ECO:0000313" key="2">
    <source>
        <dbReference type="Proteomes" id="UP001519460"/>
    </source>
</evidence>
<name>A0ABD0K195_9CAEN</name>
<gene>
    <name evidence="1" type="ORF">BaRGS_00027769</name>
</gene>
<organism evidence="1 2">
    <name type="scientific">Batillaria attramentaria</name>
    <dbReference type="NCBI Taxonomy" id="370345"/>
    <lineage>
        <taxon>Eukaryota</taxon>
        <taxon>Metazoa</taxon>
        <taxon>Spiralia</taxon>
        <taxon>Lophotrochozoa</taxon>
        <taxon>Mollusca</taxon>
        <taxon>Gastropoda</taxon>
        <taxon>Caenogastropoda</taxon>
        <taxon>Sorbeoconcha</taxon>
        <taxon>Cerithioidea</taxon>
        <taxon>Batillariidae</taxon>
        <taxon>Batillaria</taxon>
    </lineage>
</organism>
<dbReference type="AlphaFoldDB" id="A0ABD0K195"/>
<dbReference type="Proteomes" id="UP001519460">
    <property type="component" value="Unassembled WGS sequence"/>
</dbReference>